<evidence type="ECO:0000313" key="1">
    <source>
        <dbReference type="EMBL" id="MFC0623233.1"/>
    </source>
</evidence>
<proteinExistence type="predicted"/>
<gene>
    <name evidence="1" type="ORF">ACFFGN_04120</name>
</gene>
<dbReference type="Pfam" id="PF04883">
    <property type="entry name" value="HK97-gp10_like"/>
    <property type="match status" value="1"/>
</dbReference>
<dbReference type="NCBIfam" id="TIGR01725">
    <property type="entry name" value="phge_HK97_gp10"/>
    <property type="match status" value="1"/>
</dbReference>
<accession>A0ABV6QF22</accession>
<protein>
    <submittedName>
        <fullName evidence="1">HK97-gp10 family putative phage morphogenesis protein</fullName>
    </submittedName>
</protein>
<evidence type="ECO:0000313" key="2">
    <source>
        <dbReference type="Proteomes" id="UP001589890"/>
    </source>
</evidence>
<dbReference type="InterPro" id="IPR010064">
    <property type="entry name" value="HK97-gp10_tail"/>
</dbReference>
<sequence>MGFDITEIRRLKSDLGNASIRATMLASKAIAKTAHDIEAAAKVLAPVDTGNLRNSISSDVSVLSAEIGPTVEYGAYVEFGTSRMGPQPYLNPALYRHIPSFNAAMSKIADL</sequence>
<dbReference type="RefSeq" id="WP_380043931.1">
    <property type="nucleotide sequence ID" value="NZ_JBHLTC010000004.1"/>
</dbReference>
<name>A0ABV6QF22_9ACTN</name>
<reference evidence="1 2" key="1">
    <citation type="submission" date="2024-09" db="EMBL/GenBank/DDBJ databases">
        <authorList>
            <person name="Sun Q."/>
            <person name="Mori K."/>
        </authorList>
    </citation>
    <scope>NUCLEOTIDE SEQUENCE [LARGE SCALE GENOMIC DNA]</scope>
    <source>
        <strain evidence="1 2">CGMCC 1.15906</strain>
    </source>
</reference>
<dbReference type="Proteomes" id="UP001589890">
    <property type="component" value="Unassembled WGS sequence"/>
</dbReference>
<dbReference type="EMBL" id="JBHLTC010000004">
    <property type="protein sequence ID" value="MFC0623233.1"/>
    <property type="molecule type" value="Genomic_DNA"/>
</dbReference>
<organism evidence="1 2">
    <name type="scientific">Kribbella deserti</name>
    <dbReference type="NCBI Taxonomy" id="1926257"/>
    <lineage>
        <taxon>Bacteria</taxon>
        <taxon>Bacillati</taxon>
        <taxon>Actinomycetota</taxon>
        <taxon>Actinomycetes</taxon>
        <taxon>Propionibacteriales</taxon>
        <taxon>Kribbellaceae</taxon>
        <taxon>Kribbella</taxon>
    </lineage>
</organism>
<comment type="caution">
    <text evidence="1">The sequence shown here is derived from an EMBL/GenBank/DDBJ whole genome shotgun (WGS) entry which is preliminary data.</text>
</comment>
<keyword evidence="2" id="KW-1185">Reference proteome</keyword>